<dbReference type="GO" id="GO:0000290">
    <property type="term" value="P:deadenylation-dependent decapping of nuclear-transcribed mRNA"/>
    <property type="evidence" value="ECO:0007669"/>
    <property type="project" value="InterPro"/>
</dbReference>
<proteinExistence type="predicted"/>
<name>A0A8J5UEE6_9ASCO</name>
<dbReference type="Pfam" id="PF06058">
    <property type="entry name" value="DCP1"/>
    <property type="match status" value="1"/>
</dbReference>
<protein>
    <submittedName>
        <fullName evidence="3">DCP1</fullName>
    </submittedName>
</protein>
<keyword evidence="2" id="KW-0963">Cytoplasm</keyword>
<dbReference type="GO" id="GO:0000932">
    <property type="term" value="C:P-body"/>
    <property type="evidence" value="ECO:0007669"/>
    <property type="project" value="TreeGrafter"/>
</dbReference>
<dbReference type="InterPro" id="IPR010334">
    <property type="entry name" value="Dcp1"/>
</dbReference>
<evidence type="ECO:0000256" key="1">
    <source>
        <dbReference type="ARBA" id="ARBA00004496"/>
    </source>
</evidence>
<dbReference type="CDD" id="cd09804">
    <property type="entry name" value="Dcp1"/>
    <property type="match status" value="1"/>
</dbReference>
<comment type="caution">
    <text evidence="3">The sequence shown here is derived from an EMBL/GenBank/DDBJ whole genome shotgun (WGS) entry which is preliminary data.</text>
</comment>
<dbReference type="PANTHER" id="PTHR16290">
    <property type="entry name" value="TRANSCRIPTION FACTOR SMIF DECAPPING ENZYME DCP1"/>
    <property type="match status" value="1"/>
</dbReference>
<dbReference type="EMBL" id="JAGSYN010000270">
    <property type="protein sequence ID" value="KAG7661083.1"/>
    <property type="molecule type" value="Genomic_DNA"/>
</dbReference>
<reference evidence="3 4" key="1">
    <citation type="journal article" date="2021" name="DNA Res.">
        <title>Genome analysis of Candida subhashii reveals its hybrid nature and dual mitochondrial genome conformations.</title>
        <authorList>
            <person name="Mixao V."/>
            <person name="Hegedusova E."/>
            <person name="Saus E."/>
            <person name="Pryszcz L.P."/>
            <person name="Cillingova A."/>
            <person name="Nosek J."/>
            <person name="Gabaldon T."/>
        </authorList>
    </citation>
    <scope>NUCLEOTIDE SEQUENCE [LARGE SCALE GENOMIC DNA]</scope>
    <source>
        <strain evidence="3 4">CBS 10753</strain>
    </source>
</reference>
<dbReference type="GO" id="GO:0003729">
    <property type="term" value="F:mRNA binding"/>
    <property type="evidence" value="ECO:0007669"/>
    <property type="project" value="TreeGrafter"/>
</dbReference>
<comment type="subcellular location">
    <subcellularLocation>
        <location evidence="1">Cytoplasm</location>
    </subcellularLocation>
</comment>
<evidence type="ECO:0000256" key="2">
    <source>
        <dbReference type="ARBA" id="ARBA00022490"/>
    </source>
</evidence>
<dbReference type="GO" id="GO:0031087">
    <property type="term" value="P:deadenylation-independent decapping of nuclear-transcribed mRNA"/>
    <property type="evidence" value="ECO:0007669"/>
    <property type="project" value="TreeGrafter"/>
</dbReference>
<dbReference type="AlphaFoldDB" id="A0A8J5UEE6"/>
<dbReference type="GeneID" id="73472255"/>
<sequence length="187" mass="21563">MGRDTPTNNIPSVKEEQITTDEALKLYTNTLNFNVISRYDPSIKQLLCHTSHCVIYKYNDDSQEWIKTDYQGTLAMYVRDFKVPPPTKSTRTYTDLQDLFCYGLILLNRNSPECFSLGLLPNKVSKHFFPNGLSDSGISEMDVELNDNLIIVRNLLGDIYGLWVFNEDDRLKLFKSIEFCLNSDVKL</sequence>
<organism evidence="3 4">
    <name type="scientific">[Candida] subhashii</name>
    <dbReference type="NCBI Taxonomy" id="561895"/>
    <lineage>
        <taxon>Eukaryota</taxon>
        <taxon>Fungi</taxon>
        <taxon>Dikarya</taxon>
        <taxon>Ascomycota</taxon>
        <taxon>Saccharomycotina</taxon>
        <taxon>Pichiomycetes</taxon>
        <taxon>Debaryomycetaceae</taxon>
        <taxon>Spathaspora</taxon>
    </lineage>
</organism>
<dbReference type="RefSeq" id="XP_049261316.1">
    <property type="nucleotide sequence ID" value="XM_049409523.1"/>
</dbReference>
<dbReference type="Proteomes" id="UP000694255">
    <property type="component" value="Unassembled WGS sequence"/>
</dbReference>
<accession>A0A8J5UEE6</accession>
<evidence type="ECO:0000313" key="3">
    <source>
        <dbReference type="EMBL" id="KAG7661083.1"/>
    </source>
</evidence>
<dbReference type="PANTHER" id="PTHR16290:SF0">
    <property type="entry name" value="DECAPPING PROTEIN 1, ISOFORM A"/>
    <property type="match status" value="1"/>
</dbReference>
<evidence type="ECO:0000313" key="4">
    <source>
        <dbReference type="Proteomes" id="UP000694255"/>
    </source>
</evidence>
<keyword evidence="4" id="KW-1185">Reference proteome</keyword>
<dbReference type="OrthoDB" id="440673at2759"/>
<dbReference type="GO" id="GO:0008047">
    <property type="term" value="F:enzyme activator activity"/>
    <property type="evidence" value="ECO:0007669"/>
    <property type="project" value="InterPro"/>
</dbReference>
<gene>
    <name evidence="3" type="ORF">J8A68_005455</name>
</gene>